<evidence type="ECO:0000313" key="2">
    <source>
        <dbReference type="EMBL" id="SVA85672.1"/>
    </source>
</evidence>
<reference evidence="2" key="1">
    <citation type="submission" date="2018-05" db="EMBL/GenBank/DDBJ databases">
        <authorList>
            <person name="Lanie J.A."/>
            <person name="Ng W.-L."/>
            <person name="Kazmierczak K.M."/>
            <person name="Andrzejewski T.M."/>
            <person name="Davidsen T.M."/>
            <person name="Wayne K.J."/>
            <person name="Tettelin H."/>
            <person name="Glass J.I."/>
            <person name="Rusch D."/>
            <person name="Podicherti R."/>
            <person name="Tsui H.-C.T."/>
            <person name="Winkler M.E."/>
        </authorList>
    </citation>
    <scope>NUCLEOTIDE SEQUENCE</scope>
</reference>
<proteinExistence type="predicted"/>
<protein>
    <submittedName>
        <fullName evidence="2">Uncharacterized protein</fullName>
    </submittedName>
</protein>
<dbReference type="EMBL" id="UINC01020394">
    <property type="protein sequence ID" value="SVA85672.1"/>
    <property type="molecule type" value="Genomic_DNA"/>
</dbReference>
<feature type="non-terminal residue" evidence="2">
    <location>
        <position position="27"/>
    </location>
</feature>
<organism evidence="2">
    <name type="scientific">marine metagenome</name>
    <dbReference type="NCBI Taxonomy" id="408172"/>
    <lineage>
        <taxon>unclassified sequences</taxon>
        <taxon>metagenomes</taxon>
        <taxon>ecological metagenomes</taxon>
    </lineage>
</organism>
<dbReference type="AlphaFoldDB" id="A0A381Z9X3"/>
<gene>
    <name evidence="2" type="ORF">METZ01_LOCUS138526</name>
</gene>
<name>A0A381Z9X3_9ZZZZ</name>
<sequence>ITFPTPRKTSNVLKKPGSDSATILVNN</sequence>
<feature type="region of interest" description="Disordered" evidence="1">
    <location>
        <begin position="1"/>
        <end position="27"/>
    </location>
</feature>
<feature type="non-terminal residue" evidence="2">
    <location>
        <position position="1"/>
    </location>
</feature>
<evidence type="ECO:0000256" key="1">
    <source>
        <dbReference type="SAM" id="MobiDB-lite"/>
    </source>
</evidence>
<accession>A0A381Z9X3</accession>